<reference evidence="2" key="1">
    <citation type="submission" date="2021-01" db="EMBL/GenBank/DDBJ databases">
        <title>Whole genome shotgun sequence of Actinoplanes ferrugineus NBRC 15555.</title>
        <authorList>
            <person name="Komaki H."/>
            <person name="Tamura T."/>
        </authorList>
    </citation>
    <scope>NUCLEOTIDE SEQUENCE</scope>
    <source>
        <strain evidence="2">NBRC 15555</strain>
    </source>
</reference>
<dbReference type="PANTHER" id="PTHR12149">
    <property type="entry name" value="FRUCTOSAMINE 3 KINASE-RELATED PROTEIN"/>
    <property type="match status" value="1"/>
</dbReference>
<sequence length="336" mass="36942">MVGSASFLRAGLERSGMTDITEVEPVSGGLAALAGIATRRDAPPVFVKAFDDPPEDDPAEDDTPQDDTPESDVFAAEAEGLAVLRANGVVTPDVLLANRELLVLSVLRPRPRSAAFWERFAHDLAGLHLGTVHPRFGWHRDNWLGRRRQVNTWAGDGFRFFAEHRLLRWLGEPRVEAALDAGDRAALERLCDRLPELLPDRPACLTHGDLWAQNVLATSDGRPALIDPAVSYMWAEVDLAHLWTTSPPAEAQRFFPLYAELTSLDRGWPARMPIIQLRQHLAVLAQFDDDWGAGERIRATLAPFRPGNQGSTVGSGPGRSWKGHERAKAPAEEGNP</sequence>
<dbReference type="SUPFAM" id="SSF56112">
    <property type="entry name" value="Protein kinase-like (PK-like)"/>
    <property type="match status" value="1"/>
</dbReference>
<comment type="caution">
    <text evidence="2">The sequence shown here is derived from an EMBL/GenBank/DDBJ whole genome shotgun (WGS) entry which is preliminary data.</text>
</comment>
<feature type="compositionally biased region" description="Acidic residues" evidence="1">
    <location>
        <begin position="52"/>
        <end position="70"/>
    </location>
</feature>
<dbReference type="AlphaFoldDB" id="A0A919J5G0"/>
<protein>
    <submittedName>
        <fullName evidence="2">Fructosamine kinase</fullName>
    </submittedName>
</protein>
<keyword evidence="2" id="KW-0418">Kinase</keyword>
<evidence type="ECO:0000256" key="1">
    <source>
        <dbReference type="SAM" id="MobiDB-lite"/>
    </source>
</evidence>
<proteinExistence type="predicted"/>
<feature type="compositionally biased region" description="Basic and acidic residues" evidence="1">
    <location>
        <begin position="322"/>
        <end position="336"/>
    </location>
</feature>
<dbReference type="InterPro" id="IPR011009">
    <property type="entry name" value="Kinase-like_dom_sf"/>
</dbReference>
<organism evidence="2 3">
    <name type="scientific">Paractinoplanes ferrugineus</name>
    <dbReference type="NCBI Taxonomy" id="113564"/>
    <lineage>
        <taxon>Bacteria</taxon>
        <taxon>Bacillati</taxon>
        <taxon>Actinomycetota</taxon>
        <taxon>Actinomycetes</taxon>
        <taxon>Micromonosporales</taxon>
        <taxon>Micromonosporaceae</taxon>
        <taxon>Paractinoplanes</taxon>
    </lineage>
</organism>
<keyword evidence="2" id="KW-0808">Transferase</keyword>
<dbReference type="EMBL" id="BOMM01000059">
    <property type="protein sequence ID" value="GIE14830.1"/>
    <property type="molecule type" value="Genomic_DNA"/>
</dbReference>
<feature type="region of interest" description="Disordered" evidence="1">
    <location>
        <begin position="46"/>
        <end position="70"/>
    </location>
</feature>
<name>A0A919J5G0_9ACTN</name>
<dbReference type="PANTHER" id="PTHR12149:SF8">
    <property type="entry name" value="PROTEIN-RIBULOSAMINE 3-KINASE"/>
    <property type="match status" value="1"/>
</dbReference>
<feature type="region of interest" description="Disordered" evidence="1">
    <location>
        <begin position="302"/>
        <end position="336"/>
    </location>
</feature>
<dbReference type="Gene3D" id="1.20.1270.240">
    <property type="match status" value="1"/>
</dbReference>
<dbReference type="InterPro" id="IPR016477">
    <property type="entry name" value="Fructo-/Ketosamine-3-kinase"/>
</dbReference>
<dbReference type="Proteomes" id="UP000598174">
    <property type="component" value="Unassembled WGS sequence"/>
</dbReference>
<accession>A0A919J5G0</accession>
<dbReference type="GO" id="GO:0016301">
    <property type="term" value="F:kinase activity"/>
    <property type="evidence" value="ECO:0007669"/>
    <property type="project" value="UniProtKB-UniRule"/>
</dbReference>
<evidence type="ECO:0000313" key="3">
    <source>
        <dbReference type="Proteomes" id="UP000598174"/>
    </source>
</evidence>
<evidence type="ECO:0000313" key="2">
    <source>
        <dbReference type="EMBL" id="GIE14830.1"/>
    </source>
</evidence>
<dbReference type="Gene3D" id="3.30.200.20">
    <property type="entry name" value="Phosphorylase Kinase, domain 1"/>
    <property type="match status" value="1"/>
</dbReference>
<dbReference type="RefSeq" id="WP_239118382.1">
    <property type="nucleotide sequence ID" value="NZ_BAAABP010000009.1"/>
</dbReference>
<dbReference type="Gene3D" id="1.10.510.10">
    <property type="entry name" value="Transferase(Phosphotransferase) domain 1"/>
    <property type="match status" value="1"/>
</dbReference>
<gene>
    <name evidence="2" type="ORF">Afe05nite_66700</name>
</gene>
<keyword evidence="3" id="KW-1185">Reference proteome</keyword>
<dbReference type="Pfam" id="PF03881">
    <property type="entry name" value="Fructosamin_kin"/>
    <property type="match status" value="1"/>
</dbReference>